<organism evidence="6 7">
    <name type="scientific">Reyranella soli</name>
    <dbReference type="NCBI Taxonomy" id="1230389"/>
    <lineage>
        <taxon>Bacteria</taxon>
        <taxon>Pseudomonadati</taxon>
        <taxon>Pseudomonadota</taxon>
        <taxon>Alphaproteobacteria</taxon>
        <taxon>Hyphomicrobiales</taxon>
        <taxon>Reyranellaceae</taxon>
        <taxon>Reyranella</taxon>
    </lineage>
</organism>
<proteinExistence type="inferred from homology"/>
<dbReference type="Pfam" id="PF00005">
    <property type="entry name" value="ABC_tran"/>
    <property type="match status" value="1"/>
</dbReference>
<evidence type="ECO:0000259" key="5">
    <source>
        <dbReference type="PROSITE" id="PS50893"/>
    </source>
</evidence>
<dbReference type="AlphaFoldDB" id="A0A512NDY0"/>
<reference evidence="6 7" key="1">
    <citation type="submission" date="2019-07" db="EMBL/GenBank/DDBJ databases">
        <title>Whole genome shotgun sequence of Reyranella soli NBRC 108950.</title>
        <authorList>
            <person name="Hosoyama A."/>
            <person name="Uohara A."/>
            <person name="Ohji S."/>
            <person name="Ichikawa N."/>
        </authorList>
    </citation>
    <scope>NUCLEOTIDE SEQUENCE [LARGE SCALE GENOMIC DNA]</scope>
    <source>
        <strain evidence="6 7">NBRC 108950</strain>
    </source>
</reference>
<dbReference type="SMART" id="SM00382">
    <property type="entry name" value="AAA"/>
    <property type="match status" value="1"/>
</dbReference>
<dbReference type="InterPro" id="IPR003439">
    <property type="entry name" value="ABC_transporter-like_ATP-bd"/>
</dbReference>
<dbReference type="GO" id="GO:0016887">
    <property type="term" value="F:ATP hydrolysis activity"/>
    <property type="evidence" value="ECO:0007669"/>
    <property type="project" value="InterPro"/>
</dbReference>
<evidence type="ECO:0000313" key="6">
    <source>
        <dbReference type="EMBL" id="GEP57151.1"/>
    </source>
</evidence>
<gene>
    <name evidence="6" type="ORF">RSO01_43170</name>
</gene>
<evidence type="ECO:0000256" key="1">
    <source>
        <dbReference type="ARBA" id="ARBA00005417"/>
    </source>
</evidence>
<keyword evidence="3" id="KW-0547">Nucleotide-binding</keyword>
<dbReference type="CDD" id="cd03293">
    <property type="entry name" value="ABC_NrtD_SsuB_transporters"/>
    <property type="match status" value="1"/>
</dbReference>
<dbReference type="SUPFAM" id="SSF52540">
    <property type="entry name" value="P-loop containing nucleoside triphosphate hydrolases"/>
    <property type="match status" value="1"/>
</dbReference>
<accession>A0A512NDY0</accession>
<dbReference type="PROSITE" id="PS50893">
    <property type="entry name" value="ABC_TRANSPORTER_2"/>
    <property type="match status" value="1"/>
</dbReference>
<dbReference type="GO" id="GO:0005524">
    <property type="term" value="F:ATP binding"/>
    <property type="evidence" value="ECO:0007669"/>
    <property type="project" value="UniProtKB-KW"/>
</dbReference>
<dbReference type="PROSITE" id="PS00211">
    <property type="entry name" value="ABC_TRANSPORTER_1"/>
    <property type="match status" value="1"/>
</dbReference>
<evidence type="ECO:0000313" key="7">
    <source>
        <dbReference type="Proteomes" id="UP000321058"/>
    </source>
</evidence>
<evidence type="ECO:0000256" key="4">
    <source>
        <dbReference type="ARBA" id="ARBA00022840"/>
    </source>
</evidence>
<dbReference type="EMBL" id="BKAJ01000075">
    <property type="protein sequence ID" value="GEP57151.1"/>
    <property type="molecule type" value="Genomic_DNA"/>
</dbReference>
<dbReference type="RefSeq" id="WP_147151528.1">
    <property type="nucleotide sequence ID" value="NZ_BKAJ01000075.1"/>
</dbReference>
<dbReference type="InterPro" id="IPR003593">
    <property type="entry name" value="AAA+_ATPase"/>
</dbReference>
<keyword evidence="7" id="KW-1185">Reference proteome</keyword>
<keyword evidence="2" id="KW-0813">Transport</keyword>
<dbReference type="PANTHER" id="PTHR42788">
    <property type="entry name" value="TAURINE IMPORT ATP-BINDING PROTEIN-RELATED"/>
    <property type="match status" value="1"/>
</dbReference>
<protein>
    <submittedName>
        <fullName evidence="6">ABC transporter ATP-binding protein</fullName>
    </submittedName>
</protein>
<evidence type="ECO:0000256" key="2">
    <source>
        <dbReference type="ARBA" id="ARBA00022448"/>
    </source>
</evidence>
<dbReference type="OrthoDB" id="8016555at2"/>
<dbReference type="Gene3D" id="3.40.50.300">
    <property type="entry name" value="P-loop containing nucleotide triphosphate hydrolases"/>
    <property type="match status" value="1"/>
</dbReference>
<dbReference type="PANTHER" id="PTHR42788:SF13">
    <property type="entry name" value="ALIPHATIC SULFONATES IMPORT ATP-BINDING PROTEIN SSUB"/>
    <property type="match status" value="1"/>
</dbReference>
<evidence type="ECO:0000256" key="3">
    <source>
        <dbReference type="ARBA" id="ARBA00022741"/>
    </source>
</evidence>
<comment type="caution">
    <text evidence="6">The sequence shown here is derived from an EMBL/GenBank/DDBJ whole genome shotgun (WGS) entry which is preliminary data.</text>
</comment>
<keyword evidence="4 6" id="KW-0067">ATP-binding</keyword>
<name>A0A512NDY0_9HYPH</name>
<comment type="similarity">
    <text evidence="1">Belongs to the ABC transporter superfamily.</text>
</comment>
<dbReference type="InterPro" id="IPR027417">
    <property type="entry name" value="P-loop_NTPase"/>
</dbReference>
<feature type="domain" description="ABC transporter" evidence="5">
    <location>
        <begin position="21"/>
        <end position="253"/>
    </location>
</feature>
<sequence>MHAIQRSAVVAPVAREKKALVTISSLEKRYRSRDRADVHALCDINLAIEDGSFVTIVGPSGCGKSTLLRILAGILARSSGSVRMGQTEIDGPSRQVGVVFQSPVLLPWRTVVDNVMVPSEVQRLDLGAARKRARELLALVGLADFEDRYPGELSGGMQQRVGICRALVHQPSVLLMDEPFGALDAMTRETMNVELLRIWREQNITIILVTHSIPEAIFLADRVVVMTPRPGRVAEVVDVHLPRPRTLAMFNTPDFGRYVTTIRRHFGSVGTE</sequence>
<dbReference type="Proteomes" id="UP000321058">
    <property type="component" value="Unassembled WGS sequence"/>
</dbReference>
<dbReference type="InterPro" id="IPR050166">
    <property type="entry name" value="ABC_transporter_ATP-bind"/>
</dbReference>
<dbReference type="InterPro" id="IPR017871">
    <property type="entry name" value="ABC_transporter-like_CS"/>
</dbReference>